<reference evidence="1" key="1">
    <citation type="submission" date="2020-01" db="EMBL/GenBank/DDBJ databases">
        <authorList>
            <person name="Seo Y.L."/>
        </authorList>
    </citation>
    <scope>NUCLEOTIDE SEQUENCE</scope>
    <source>
        <strain evidence="1">R11</strain>
    </source>
</reference>
<reference evidence="1" key="2">
    <citation type="submission" date="2020-10" db="EMBL/GenBank/DDBJ databases">
        <title>Mucilaginibacter sp. nov., isolated from soil.</title>
        <authorList>
            <person name="Jeon C.O."/>
        </authorList>
    </citation>
    <scope>NUCLEOTIDE SEQUENCE</scope>
    <source>
        <strain evidence="1">R11</strain>
    </source>
</reference>
<sequence>MNEIQSLLVNQHEFTANQIIDALEKVGKRGDIIIIKNDGLRSSDNYTVVISSGSNKFDGIRYDDVNLSNAVKKALKDYAEVI</sequence>
<name>A0A965ZIX5_9SPHI</name>
<keyword evidence="2" id="KW-1185">Reference proteome</keyword>
<dbReference type="AlphaFoldDB" id="A0A965ZIX5"/>
<protein>
    <submittedName>
        <fullName evidence="1">Uncharacterized protein</fullName>
    </submittedName>
</protein>
<dbReference type="RefSeq" id="WP_166586862.1">
    <property type="nucleotide sequence ID" value="NZ_WWEO01000043.1"/>
</dbReference>
<gene>
    <name evidence="1" type="ORF">GSY63_16245</name>
</gene>
<dbReference type="EMBL" id="WWEO01000043">
    <property type="protein sequence ID" value="NCD70917.1"/>
    <property type="molecule type" value="Genomic_DNA"/>
</dbReference>
<proteinExistence type="predicted"/>
<evidence type="ECO:0000313" key="2">
    <source>
        <dbReference type="Proteomes" id="UP000638732"/>
    </source>
</evidence>
<comment type="caution">
    <text evidence="1">The sequence shown here is derived from an EMBL/GenBank/DDBJ whole genome shotgun (WGS) entry which is preliminary data.</text>
</comment>
<dbReference type="Proteomes" id="UP000638732">
    <property type="component" value="Unassembled WGS sequence"/>
</dbReference>
<evidence type="ECO:0000313" key="1">
    <source>
        <dbReference type="EMBL" id="NCD70917.1"/>
    </source>
</evidence>
<accession>A0A965ZIX5</accession>
<organism evidence="1 2">
    <name type="scientific">Mucilaginibacter agri</name>
    <dbReference type="NCBI Taxonomy" id="2695265"/>
    <lineage>
        <taxon>Bacteria</taxon>
        <taxon>Pseudomonadati</taxon>
        <taxon>Bacteroidota</taxon>
        <taxon>Sphingobacteriia</taxon>
        <taxon>Sphingobacteriales</taxon>
        <taxon>Sphingobacteriaceae</taxon>
        <taxon>Mucilaginibacter</taxon>
    </lineage>
</organism>